<gene>
    <name evidence="2" type="ORF">J2S76_002987</name>
</gene>
<comment type="caution">
    <text evidence="2">The sequence shown here is derived from an EMBL/GenBank/DDBJ whole genome shotgun (WGS) entry which is preliminary data.</text>
</comment>
<dbReference type="InterPro" id="IPR016181">
    <property type="entry name" value="Acyl_CoA_acyltransferase"/>
</dbReference>
<reference evidence="2 3" key="1">
    <citation type="submission" date="2023-07" db="EMBL/GenBank/DDBJ databases">
        <title>Genomic Encyclopedia of Type Strains, Phase IV (KMG-IV): sequencing the most valuable type-strain genomes for metagenomic binning, comparative biology and taxonomic classification.</title>
        <authorList>
            <person name="Goeker M."/>
        </authorList>
    </citation>
    <scope>NUCLEOTIDE SEQUENCE [LARGE SCALE GENOMIC DNA]</scope>
    <source>
        <strain evidence="2 3">DSM 1277</strain>
    </source>
</reference>
<evidence type="ECO:0000313" key="3">
    <source>
        <dbReference type="Proteomes" id="UP001238467"/>
    </source>
</evidence>
<evidence type="ECO:0000313" key="2">
    <source>
        <dbReference type="EMBL" id="MDQ0348556.1"/>
    </source>
</evidence>
<dbReference type="Proteomes" id="UP001238467">
    <property type="component" value="Unassembled WGS sequence"/>
</dbReference>
<dbReference type="EMBL" id="JAUSUH010000006">
    <property type="protein sequence ID" value="MDQ0348556.1"/>
    <property type="molecule type" value="Genomic_DNA"/>
</dbReference>
<dbReference type="PROSITE" id="PS51186">
    <property type="entry name" value="GNAT"/>
    <property type="match status" value="1"/>
</dbReference>
<feature type="domain" description="N-acetyltransferase" evidence="1">
    <location>
        <begin position="5"/>
        <end position="141"/>
    </location>
</feature>
<organism evidence="2 3">
    <name type="scientific">Ancylobacter vacuolatus</name>
    <dbReference type="NCBI Taxonomy" id="223389"/>
    <lineage>
        <taxon>Bacteria</taxon>
        <taxon>Pseudomonadati</taxon>
        <taxon>Pseudomonadota</taxon>
        <taxon>Alphaproteobacteria</taxon>
        <taxon>Hyphomicrobiales</taxon>
        <taxon>Xanthobacteraceae</taxon>
        <taxon>Ancylobacter</taxon>
    </lineage>
</organism>
<proteinExistence type="predicted"/>
<dbReference type="CDD" id="cd04301">
    <property type="entry name" value="NAT_SF"/>
    <property type="match status" value="1"/>
</dbReference>
<dbReference type="InterPro" id="IPR041496">
    <property type="entry name" value="YitH/HolE_GNAT"/>
</dbReference>
<dbReference type="PANTHER" id="PTHR47237">
    <property type="entry name" value="SLL0310 PROTEIN"/>
    <property type="match status" value="1"/>
</dbReference>
<name>A0ABU0DJF1_9HYPH</name>
<evidence type="ECO:0000259" key="1">
    <source>
        <dbReference type="PROSITE" id="PS51186"/>
    </source>
</evidence>
<dbReference type="Pfam" id="PF18014">
    <property type="entry name" value="Acetyltransf_18"/>
    <property type="match status" value="1"/>
</dbReference>
<protein>
    <submittedName>
        <fullName evidence="2">GNAT superfamily N-acetyltransferase</fullName>
    </submittedName>
</protein>
<dbReference type="InterPro" id="IPR052729">
    <property type="entry name" value="Acyl/Acetyltrans_Enzymes"/>
</dbReference>
<accession>A0ABU0DJF1</accession>
<dbReference type="PANTHER" id="PTHR47237:SF1">
    <property type="entry name" value="SLL0310 PROTEIN"/>
    <property type="match status" value="1"/>
</dbReference>
<dbReference type="Pfam" id="PF00583">
    <property type="entry name" value="Acetyltransf_1"/>
    <property type="match status" value="1"/>
</dbReference>
<dbReference type="RefSeq" id="WP_307061462.1">
    <property type="nucleotide sequence ID" value="NZ_JAUSUH010000006.1"/>
</dbReference>
<dbReference type="Gene3D" id="3.40.630.90">
    <property type="match status" value="1"/>
</dbReference>
<dbReference type="SUPFAM" id="SSF55729">
    <property type="entry name" value="Acyl-CoA N-acyltransferases (Nat)"/>
    <property type="match status" value="1"/>
</dbReference>
<keyword evidence="3" id="KW-1185">Reference proteome</keyword>
<dbReference type="InterPro" id="IPR000182">
    <property type="entry name" value="GNAT_dom"/>
</dbReference>
<dbReference type="Gene3D" id="3.40.630.30">
    <property type="match status" value="1"/>
</dbReference>
<sequence length="281" mass="29874">MPADISIRALNTAEIGLAVEWAAAEGWNPGHADAACFATVDADGFRVAEVDGAPAAVISVVNYDARFAFLGFYIVRPDLRGQGIGLRLWQAGLAHAGERTIGLDGVPAQQANYIRQGFVFAHRNIRFAGVPGPGEMGETVDLAEIPFQEVAASDARVFPAPRAAFLKAWIAAPGHAGRAVMRAGRLKGWGVVRPARTGWKIGPLIAEDPETADVLFRALRAEAGEAPVVLDVPEPHAEALALALARRHGLSPVFETARMYRGSLRPATLQPLFGVTSFELG</sequence>